<keyword evidence="3" id="KW-1185">Reference proteome</keyword>
<evidence type="ECO:0000256" key="1">
    <source>
        <dbReference type="SAM" id="MobiDB-lite"/>
    </source>
</evidence>
<gene>
    <name evidence="2" type="ORF">OUY24_39430</name>
</gene>
<sequence length="42" mass="4527">MSETTSEPGPDDRQEEATEPPEPPEPSEPPEPLLPPDGFEPA</sequence>
<comment type="caution">
    <text evidence="2">The sequence shown here is derived from an EMBL/GenBank/DDBJ whole genome shotgun (WGS) entry which is preliminary data.</text>
</comment>
<dbReference type="RefSeq" id="WP_271279931.1">
    <property type="nucleotide sequence ID" value="NZ_BAABFD010000003.1"/>
</dbReference>
<evidence type="ECO:0000313" key="2">
    <source>
        <dbReference type="EMBL" id="MDA0646734.1"/>
    </source>
</evidence>
<protein>
    <recommendedName>
        <fullName evidence="4">Stereocilin</fullName>
    </recommendedName>
</protein>
<accession>A0ABT4TB71</accession>
<organism evidence="2 3">
    <name type="scientific">Nonomuraea ferruginea</name>
    <dbReference type="NCBI Taxonomy" id="46174"/>
    <lineage>
        <taxon>Bacteria</taxon>
        <taxon>Bacillati</taxon>
        <taxon>Actinomycetota</taxon>
        <taxon>Actinomycetes</taxon>
        <taxon>Streptosporangiales</taxon>
        <taxon>Streptosporangiaceae</taxon>
        <taxon>Nonomuraea</taxon>
    </lineage>
</organism>
<name>A0ABT4TB71_9ACTN</name>
<feature type="region of interest" description="Disordered" evidence="1">
    <location>
        <begin position="1"/>
        <end position="42"/>
    </location>
</feature>
<dbReference type="EMBL" id="JAPNUD010000220">
    <property type="protein sequence ID" value="MDA0646734.1"/>
    <property type="molecule type" value="Genomic_DNA"/>
</dbReference>
<evidence type="ECO:0000313" key="3">
    <source>
        <dbReference type="Proteomes" id="UP001212498"/>
    </source>
</evidence>
<dbReference type="Proteomes" id="UP001212498">
    <property type="component" value="Unassembled WGS sequence"/>
</dbReference>
<reference evidence="2 3" key="1">
    <citation type="submission" date="2022-11" db="EMBL/GenBank/DDBJ databases">
        <title>Nonomuraea corallina sp. nov., a new species of the genus Nonomuraea isolated from sea side sediment in Thai sea.</title>
        <authorList>
            <person name="Ngamcharungchit C."/>
            <person name="Matsumoto A."/>
            <person name="Suriyachadkun C."/>
            <person name="Panbangred W."/>
            <person name="Inahashi Y."/>
            <person name="Intra B."/>
        </authorList>
    </citation>
    <scope>NUCLEOTIDE SEQUENCE [LARGE SCALE GENOMIC DNA]</scope>
    <source>
        <strain evidence="2 3">DSM 43553</strain>
    </source>
</reference>
<proteinExistence type="predicted"/>
<feature type="compositionally biased region" description="Pro residues" evidence="1">
    <location>
        <begin position="20"/>
        <end position="35"/>
    </location>
</feature>
<evidence type="ECO:0008006" key="4">
    <source>
        <dbReference type="Google" id="ProtNLM"/>
    </source>
</evidence>